<keyword evidence="7" id="KW-0808">Transferase</keyword>
<dbReference type="SUPFAM" id="SSF52540">
    <property type="entry name" value="P-loop containing nucleoside triphosphate hydrolases"/>
    <property type="match status" value="1"/>
</dbReference>
<evidence type="ECO:0000256" key="3">
    <source>
        <dbReference type="ARBA" id="ARBA00005790"/>
    </source>
</evidence>
<comment type="caution">
    <text evidence="14">The sequence shown here is derived from an EMBL/GenBank/DDBJ whole genome shotgun (WGS) entry which is preliminary data.</text>
</comment>
<dbReference type="InterPro" id="IPR027417">
    <property type="entry name" value="P-loop_NTPase"/>
</dbReference>
<evidence type="ECO:0000256" key="11">
    <source>
        <dbReference type="ARBA" id="ARBA00030128"/>
    </source>
</evidence>
<dbReference type="CDD" id="cd00071">
    <property type="entry name" value="GMPK"/>
    <property type="match status" value="1"/>
</dbReference>
<name>A0A1F4Y2U0_9BACT</name>
<dbReference type="Gene3D" id="3.40.50.300">
    <property type="entry name" value="P-loop containing nucleotide triphosphate hydrolases"/>
    <property type="match status" value="1"/>
</dbReference>
<evidence type="ECO:0000256" key="1">
    <source>
        <dbReference type="ARBA" id="ARBA00003531"/>
    </source>
</evidence>
<sequence>MKGKLILVVGPTGSGKGTLLSYLRETEGASYVFPISCTTRAPRPGEKDGGTYYFLTKEEFEKREAAGEFLEWAAYGSNYYGTLKSEILPYIEQGKTVIREVEVQGARQIQTLLSNDDLQIIFIDAGEWADLERRILARASMTEAELLARRKRYEDELTFKGEAARVVANPDGGLEQAKIDFIQAVHELAAQ</sequence>
<evidence type="ECO:0000256" key="7">
    <source>
        <dbReference type="ARBA" id="ARBA00022679"/>
    </source>
</evidence>
<protein>
    <recommendedName>
        <fullName evidence="5">Guanylate kinase</fullName>
        <ecNumber evidence="4">2.7.4.8</ecNumber>
    </recommendedName>
    <alternativeName>
        <fullName evidence="11">GMP kinase</fullName>
    </alternativeName>
</protein>
<accession>A0A1F4Y2U0</accession>
<keyword evidence="6" id="KW-0963">Cytoplasm</keyword>
<evidence type="ECO:0000256" key="2">
    <source>
        <dbReference type="ARBA" id="ARBA00004496"/>
    </source>
</evidence>
<comment type="similarity">
    <text evidence="3">Belongs to the guanylate kinase family.</text>
</comment>
<proteinExistence type="inferred from homology"/>
<dbReference type="GO" id="GO:0005524">
    <property type="term" value="F:ATP binding"/>
    <property type="evidence" value="ECO:0007669"/>
    <property type="project" value="UniProtKB-KW"/>
</dbReference>
<dbReference type="FunFam" id="3.30.63.10:FF:000005">
    <property type="entry name" value="Guanylate kinase"/>
    <property type="match status" value="1"/>
</dbReference>
<dbReference type="STRING" id="1797247.A2419_00025"/>
<dbReference type="PANTHER" id="PTHR23117">
    <property type="entry name" value="GUANYLATE KINASE-RELATED"/>
    <property type="match status" value="1"/>
</dbReference>
<evidence type="ECO:0000256" key="5">
    <source>
        <dbReference type="ARBA" id="ARBA00016296"/>
    </source>
</evidence>
<evidence type="ECO:0000256" key="9">
    <source>
        <dbReference type="ARBA" id="ARBA00022777"/>
    </source>
</evidence>
<dbReference type="PANTHER" id="PTHR23117:SF13">
    <property type="entry name" value="GUANYLATE KINASE"/>
    <property type="match status" value="1"/>
</dbReference>
<dbReference type="EMBL" id="MEXB01000011">
    <property type="protein sequence ID" value="OGC88184.1"/>
    <property type="molecule type" value="Genomic_DNA"/>
</dbReference>
<organism evidence="14 15">
    <name type="scientific">Candidatus Adlerbacteria bacterium RIFOXYC1_FULL_48_26</name>
    <dbReference type="NCBI Taxonomy" id="1797247"/>
    <lineage>
        <taxon>Bacteria</taxon>
        <taxon>Candidatus Adleribacteriota</taxon>
    </lineage>
</organism>
<dbReference type="InterPro" id="IPR008144">
    <property type="entry name" value="Guanylate_kin-like_dom"/>
</dbReference>
<keyword evidence="10" id="KW-0067">ATP-binding</keyword>
<evidence type="ECO:0000259" key="13">
    <source>
        <dbReference type="PROSITE" id="PS50052"/>
    </source>
</evidence>
<dbReference type="InterPro" id="IPR008145">
    <property type="entry name" value="GK/Ca_channel_bsu"/>
</dbReference>
<dbReference type="SMART" id="SM00072">
    <property type="entry name" value="GuKc"/>
    <property type="match status" value="1"/>
</dbReference>
<comment type="subcellular location">
    <subcellularLocation>
        <location evidence="2">Cytoplasm</location>
    </subcellularLocation>
</comment>
<reference evidence="14 15" key="1">
    <citation type="journal article" date="2016" name="Nat. Commun.">
        <title>Thousands of microbial genomes shed light on interconnected biogeochemical processes in an aquifer system.</title>
        <authorList>
            <person name="Anantharaman K."/>
            <person name="Brown C.T."/>
            <person name="Hug L.A."/>
            <person name="Sharon I."/>
            <person name="Castelle C.J."/>
            <person name="Probst A.J."/>
            <person name="Thomas B.C."/>
            <person name="Singh A."/>
            <person name="Wilkins M.J."/>
            <person name="Karaoz U."/>
            <person name="Brodie E.L."/>
            <person name="Williams K.H."/>
            <person name="Hubbard S.S."/>
            <person name="Banfield J.F."/>
        </authorList>
    </citation>
    <scope>NUCLEOTIDE SEQUENCE [LARGE SCALE GENOMIC DNA]</scope>
</reference>
<dbReference type="PROSITE" id="PS00856">
    <property type="entry name" value="GUANYLATE_KINASE_1"/>
    <property type="match status" value="1"/>
</dbReference>
<evidence type="ECO:0000313" key="14">
    <source>
        <dbReference type="EMBL" id="OGC88184.1"/>
    </source>
</evidence>
<dbReference type="Pfam" id="PF00625">
    <property type="entry name" value="Guanylate_kin"/>
    <property type="match status" value="1"/>
</dbReference>
<dbReference type="AlphaFoldDB" id="A0A1F4Y2U0"/>
<evidence type="ECO:0000256" key="8">
    <source>
        <dbReference type="ARBA" id="ARBA00022741"/>
    </source>
</evidence>
<dbReference type="GO" id="GO:0004385">
    <property type="term" value="F:GMP kinase activity"/>
    <property type="evidence" value="ECO:0007669"/>
    <property type="project" value="UniProtKB-EC"/>
</dbReference>
<comment type="catalytic activity">
    <reaction evidence="12">
        <text>GMP + ATP = GDP + ADP</text>
        <dbReference type="Rhea" id="RHEA:20780"/>
        <dbReference type="ChEBI" id="CHEBI:30616"/>
        <dbReference type="ChEBI" id="CHEBI:58115"/>
        <dbReference type="ChEBI" id="CHEBI:58189"/>
        <dbReference type="ChEBI" id="CHEBI:456216"/>
        <dbReference type="EC" id="2.7.4.8"/>
    </reaction>
</comment>
<dbReference type="Proteomes" id="UP000176568">
    <property type="component" value="Unassembled WGS sequence"/>
</dbReference>
<evidence type="ECO:0000313" key="15">
    <source>
        <dbReference type="Proteomes" id="UP000176568"/>
    </source>
</evidence>
<evidence type="ECO:0000256" key="12">
    <source>
        <dbReference type="ARBA" id="ARBA00048594"/>
    </source>
</evidence>
<dbReference type="EC" id="2.7.4.8" evidence="4"/>
<evidence type="ECO:0000256" key="4">
    <source>
        <dbReference type="ARBA" id="ARBA00012961"/>
    </source>
</evidence>
<dbReference type="PROSITE" id="PS50052">
    <property type="entry name" value="GUANYLATE_KINASE_2"/>
    <property type="match status" value="1"/>
</dbReference>
<comment type="function">
    <text evidence="1">Essential for recycling GMP and indirectly, cGMP.</text>
</comment>
<keyword evidence="9" id="KW-0418">Kinase</keyword>
<dbReference type="GO" id="GO:0005829">
    <property type="term" value="C:cytosol"/>
    <property type="evidence" value="ECO:0007669"/>
    <property type="project" value="TreeGrafter"/>
</dbReference>
<feature type="domain" description="Guanylate kinase-like" evidence="13">
    <location>
        <begin position="3"/>
        <end position="186"/>
    </location>
</feature>
<gene>
    <name evidence="14" type="ORF">A2419_00025</name>
</gene>
<evidence type="ECO:0000256" key="6">
    <source>
        <dbReference type="ARBA" id="ARBA00022490"/>
    </source>
</evidence>
<dbReference type="InterPro" id="IPR020590">
    <property type="entry name" value="Guanylate_kinase_CS"/>
</dbReference>
<evidence type="ECO:0000256" key="10">
    <source>
        <dbReference type="ARBA" id="ARBA00022840"/>
    </source>
</evidence>
<keyword evidence="8" id="KW-0547">Nucleotide-binding</keyword>